<dbReference type="CDD" id="cd01392">
    <property type="entry name" value="HTH_LacI"/>
    <property type="match status" value="1"/>
</dbReference>
<name>A0A2V3UH93_9HYPH</name>
<organism evidence="4 5">
    <name type="scientific">Chelatococcus asaccharovorans</name>
    <dbReference type="NCBI Taxonomy" id="28210"/>
    <lineage>
        <taxon>Bacteria</taxon>
        <taxon>Pseudomonadati</taxon>
        <taxon>Pseudomonadota</taxon>
        <taxon>Alphaproteobacteria</taxon>
        <taxon>Hyphomicrobiales</taxon>
        <taxon>Chelatococcaceae</taxon>
        <taxon>Chelatococcus</taxon>
    </lineage>
</organism>
<evidence type="ECO:0000256" key="1">
    <source>
        <dbReference type="ARBA" id="ARBA00023015"/>
    </source>
</evidence>
<dbReference type="SMART" id="SM00354">
    <property type="entry name" value="HTH_LACI"/>
    <property type="match status" value="1"/>
</dbReference>
<dbReference type="InterPro" id="IPR028082">
    <property type="entry name" value="Peripla_BP_I"/>
</dbReference>
<comment type="caution">
    <text evidence="4">The sequence shown here is derived from an EMBL/GenBank/DDBJ whole genome shotgun (WGS) entry which is preliminary data.</text>
</comment>
<dbReference type="Pfam" id="PF13377">
    <property type="entry name" value="Peripla_BP_3"/>
    <property type="match status" value="1"/>
</dbReference>
<dbReference type="SUPFAM" id="SSF47413">
    <property type="entry name" value="lambda repressor-like DNA-binding domains"/>
    <property type="match status" value="1"/>
</dbReference>
<dbReference type="PRINTS" id="PR00036">
    <property type="entry name" value="HTHLACI"/>
</dbReference>
<keyword evidence="2" id="KW-0238">DNA-binding</keyword>
<evidence type="ECO:0000256" key="3">
    <source>
        <dbReference type="ARBA" id="ARBA00023163"/>
    </source>
</evidence>
<dbReference type="PANTHER" id="PTHR30146">
    <property type="entry name" value="LACI-RELATED TRANSCRIPTIONAL REPRESSOR"/>
    <property type="match status" value="1"/>
</dbReference>
<keyword evidence="1" id="KW-0805">Transcription regulation</keyword>
<dbReference type="InterPro" id="IPR046335">
    <property type="entry name" value="LacI/GalR-like_sensor"/>
</dbReference>
<dbReference type="RefSeq" id="WP_110372771.1">
    <property type="nucleotide sequence ID" value="NZ_CAKNFM010000006.1"/>
</dbReference>
<dbReference type="Gene3D" id="3.40.50.2300">
    <property type="match status" value="2"/>
</dbReference>
<dbReference type="InterPro" id="IPR010982">
    <property type="entry name" value="Lambda_DNA-bd_dom_sf"/>
</dbReference>
<reference evidence="4 5" key="1">
    <citation type="submission" date="2018-05" db="EMBL/GenBank/DDBJ databases">
        <title>Genomic Encyclopedia of Type Strains, Phase IV (KMG-IV): sequencing the most valuable type-strain genomes for metagenomic binning, comparative biology and taxonomic classification.</title>
        <authorList>
            <person name="Goeker M."/>
        </authorList>
    </citation>
    <scope>NUCLEOTIDE SEQUENCE [LARGE SCALE GENOMIC DNA]</scope>
    <source>
        <strain evidence="4 5">DSM 6462</strain>
    </source>
</reference>
<evidence type="ECO:0000256" key="2">
    <source>
        <dbReference type="ARBA" id="ARBA00023125"/>
    </source>
</evidence>
<evidence type="ECO:0000313" key="5">
    <source>
        <dbReference type="Proteomes" id="UP000248021"/>
    </source>
</evidence>
<dbReference type="Pfam" id="PF00356">
    <property type="entry name" value="LacI"/>
    <property type="match status" value="1"/>
</dbReference>
<dbReference type="SUPFAM" id="SSF53822">
    <property type="entry name" value="Periplasmic binding protein-like I"/>
    <property type="match status" value="1"/>
</dbReference>
<dbReference type="InterPro" id="IPR000843">
    <property type="entry name" value="HTH_LacI"/>
</dbReference>
<protein>
    <submittedName>
        <fullName evidence="4">LacI family transcriptional regulator</fullName>
    </submittedName>
</protein>
<evidence type="ECO:0000313" key="4">
    <source>
        <dbReference type="EMBL" id="PXW64732.1"/>
    </source>
</evidence>
<dbReference type="PROSITE" id="PS50932">
    <property type="entry name" value="HTH_LACI_2"/>
    <property type="match status" value="1"/>
</dbReference>
<dbReference type="EMBL" id="QJJK01000001">
    <property type="protein sequence ID" value="PXW64732.1"/>
    <property type="molecule type" value="Genomic_DNA"/>
</dbReference>
<dbReference type="AlphaFoldDB" id="A0A2V3UH93"/>
<dbReference type="Proteomes" id="UP000248021">
    <property type="component" value="Unassembled WGS sequence"/>
</dbReference>
<dbReference type="CDD" id="cd06281">
    <property type="entry name" value="PBP1_LacI-like"/>
    <property type="match status" value="1"/>
</dbReference>
<keyword evidence="5" id="KW-1185">Reference proteome</keyword>
<keyword evidence="3" id="KW-0804">Transcription</keyword>
<accession>A0A2V3UH93</accession>
<dbReference type="GO" id="GO:0003700">
    <property type="term" value="F:DNA-binding transcription factor activity"/>
    <property type="evidence" value="ECO:0007669"/>
    <property type="project" value="TreeGrafter"/>
</dbReference>
<proteinExistence type="predicted"/>
<dbReference type="Gene3D" id="1.10.260.40">
    <property type="entry name" value="lambda repressor-like DNA-binding domains"/>
    <property type="match status" value="1"/>
</dbReference>
<dbReference type="OrthoDB" id="7170131at2"/>
<gene>
    <name evidence="4" type="ORF">C7450_101491</name>
</gene>
<sequence>MATRGTKNTIRDVALAAGVAVGTVSRVLNGHSTVKPEIKRRVQRAIDEMGYSPNAIAQSMRIGSTFTIGCVLREINVPQLAGFVRAAHDVLDEAGFSLLISNSEGRSERERGLLERLARRQADGVMIGPYTPIVGEFEAFLRELGIPIVLVDRDPVDWADGVMADHAGGTRLAVEHLIGLGHRRIALITGEKDLYPAKERIKGYYKAYEAFGLTVDPSLVQTGSFLPSAGFRFASALLGQRNPPTAILSGGIDMLSGVLRAIRSRGMSIPGDISVIGAGNSELAELHTPPISIVSWDQAEVGRVAAGLLLDRLRSQAAAEGRHVLVPNEFHLRASVGPPRT</sequence>
<dbReference type="GO" id="GO:0000976">
    <property type="term" value="F:transcription cis-regulatory region binding"/>
    <property type="evidence" value="ECO:0007669"/>
    <property type="project" value="TreeGrafter"/>
</dbReference>
<dbReference type="PANTHER" id="PTHR30146:SF138">
    <property type="entry name" value="TRANSCRIPTIONAL REGULATORY PROTEIN"/>
    <property type="match status" value="1"/>
</dbReference>